<dbReference type="OrthoDB" id="9787346at2"/>
<dbReference type="RefSeq" id="WP_049684349.1">
    <property type="nucleotide sequence ID" value="NZ_CP009170.1"/>
</dbReference>
<keyword evidence="7 8" id="KW-0472">Membrane</keyword>
<dbReference type="GO" id="GO:0005385">
    <property type="term" value="F:zinc ion transmembrane transporter activity"/>
    <property type="evidence" value="ECO:0007669"/>
    <property type="project" value="TreeGrafter"/>
</dbReference>
<evidence type="ECO:0000256" key="5">
    <source>
        <dbReference type="ARBA" id="ARBA00022833"/>
    </source>
</evidence>
<keyword evidence="10" id="KW-1185">Reference proteome</keyword>
<keyword evidence="5" id="KW-0862">Zinc</keyword>
<feature type="transmembrane region" description="Helical" evidence="8">
    <location>
        <begin position="62"/>
        <end position="84"/>
    </location>
</feature>
<evidence type="ECO:0000256" key="8">
    <source>
        <dbReference type="SAM" id="Phobius"/>
    </source>
</evidence>
<gene>
    <name evidence="9" type="ORF">TKV_c01500</name>
</gene>
<name>A0A097ANF9_THEKI</name>
<dbReference type="Pfam" id="PF02535">
    <property type="entry name" value="Zip"/>
    <property type="match status" value="1"/>
</dbReference>
<dbReference type="eggNOG" id="COG0428">
    <property type="taxonomic scope" value="Bacteria"/>
</dbReference>
<feature type="transmembrane region" description="Helical" evidence="8">
    <location>
        <begin position="188"/>
        <end position="209"/>
    </location>
</feature>
<proteinExistence type="inferred from homology"/>
<dbReference type="InterPro" id="IPR003689">
    <property type="entry name" value="ZIP"/>
</dbReference>
<dbReference type="EMBL" id="CP009170">
    <property type="protein sequence ID" value="AIS51355.1"/>
    <property type="molecule type" value="Genomic_DNA"/>
</dbReference>
<sequence>MSTLNAMIIGSLVGVIGTGLGGAATYFFKNPSKKFFSGLMGIAAGLMLSIVAFDLLPHAFEIAGLSMAIIGILIGAILVSLFDMLIAEGGITKNTYIKEGILLGIAIALHNFPEGLAIGSGFMVSNSLGASIALVITLHDFPEGLAMATPLSIGGVSPFKNVVYTVLAGIPTGIGALVGVLTGGISPYFIGLNLGIAGGAMLYVTCGDMIPQARNIYKGEISILGMILGIIGGIIITKYL</sequence>
<organism evidence="9 10">
    <name type="scientific">Thermoanaerobacter kivui</name>
    <name type="common">Acetogenium kivui</name>
    <dbReference type="NCBI Taxonomy" id="2325"/>
    <lineage>
        <taxon>Bacteria</taxon>
        <taxon>Bacillati</taxon>
        <taxon>Bacillota</taxon>
        <taxon>Clostridia</taxon>
        <taxon>Thermoanaerobacterales</taxon>
        <taxon>Thermoanaerobacteraceae</taxon>
        <taxon>Thermoanaerobacter</taxon>
    </lineage>
</organism>
<evidence type="ECO:0000256" key="6">
    <source>
        <dbReference type="ARBA" id="ARBA00022989"/>
    </source>
</evidence>
<feature type="transmembrane region" description="Helical" evidence="8">
    <location>
        <begin position="6"/>
        <end position="28"/>
    </location>
</feature>
<feature type="transmembrane region" description="Helical" evidence="8">
    <location>
        <begin position="35"/>
        <end position="56"/>
    </location>
</feature>
<evidence type="ECO:0000256" key="2">
    <source>
        <dbReference type="ARBA" id="ARBA00006939"/>
    </source>
</evidence>
<accession>A0A097ANF9</accession>
<comment type="similarity">
    <text evidence="2">Belongs to the ZIP transporter (TC 2.A.5) family.</text>
</comment>
<evidence type="ECO:0000313" key="10">
    <source>
        <dbReference type="Proteomes" id="UP000029669"/>
    </source>
</evidence>
<dbReference type="PANTHER" id="PTHR11040:SF211">
    <property type="entry name" value="ZINC TRANSPORTER ZIP11"/>
    <property type="match status" value="1"/>
</dbReference>
<dbReference type="Proteomes" id="UP000029669">
    <property type="component" value="Chromosome"/>
</dbReference>
<dbReference type="STRING" id="2325.TKV_c01500"/>
<feature type="transmembrane region" description="Helical" evidence="8">
    <location>
        <begin position="96"/>
        <end position="112"/>
    </location>
</feature>
<feature type="transmembrane region" description="Helical" evidence="8">
    <location>
        <begin position="221"/>
        <end position="239"/>
    </location>
</feature>
<protein>
    <submittedName>
        <fullName evidence="9">Putative divalent heavy-metal cations transporter</fullName>
    </submittedName>
</protein>
<keyword evidence="3" id="KW-1003">Cell membrane</keyword>
<dbReference type="AlphaFoldDB" id="A0A097ANF9"/>
<dbReference type="KEGG" id="tki:TKV_c01500"/>
<evidence type="ECO:0000313" key="9">
    <source>
        <dbReference type="EMBL" id="AIS51355.1"/>
    </source>
</evidence>
<evidence type="ECO:0000256" key="1">
    <source>
        <dbReference type="ARBA" id="ARBA00004651"/>
    </source>
</evidence>
<dbReference type="GO" id="GO:0005886">
    <property type="term" value="C:plasma membrane"/>
    <property type="evidence" value="ECO:0007669"/>
    <property type="project" value="UniProtKB-SubCell"/>
</dbReference>
<evidence type="ECO:0000256" key="3">
    <source>
        <dbReference type="ARBA" id="ARBA00022475"/>
    </source>
</evidence>
<keyword evidence="4 8" id="KW-0812">Transmembrane</keyword>
<evidence type="ECO:0000256" key="7">
    <source>
        <dbReference type="ARBA" id="ARBA00023136"/>
    </source>
</evidence>
<evidence type="ECO:0000256" key="4">
    <source>
        <dbReference type="ARBA" id="ARBA00022692"/>
    </source>
</evidence>
<comment type="subcellular location">
    <subcellularLocation>
        <location evidence="1">Cell membrane</location>
        <topology evidence="1">Multi-pass membrane protein</topology>
    </subcellularLocation>
</comment>
<feature type="transmembrane region" description="Helical" evidence="8">
    <location>
        <begin position="162"/>
        <end position="182"/>
    </location>
</feature>
<dbReference type="HOGENOM" id="CLU_015114_1_3_9"/>
<dbReference type="PANTHER" id="PTHR11040">
    <property type="entry name" value="ZINC/IRON TRANSPORTER"/>
    <property type="match status" value="1"/>
</dbReference>
<reference evidence="10" key="1">
    <citation type="journal article" date="2015" name="Genome Announc.">
        <title>Whole-Genome Sequences of 80 Environmental and Clinical Isolates of Burkholderia pseudomallei.</title>
        <authorList>
            <person name="Johnson S.L."/>
            <person name="Baker A.L."/>
            <person name="Chain P.S."/>
            <person name="Currie B.J."/>
            <person name="Daligault H.E."/>
            <person name="Davenport K.W."/>
            <person name="Davis C.B."/>
            <person name="Inglis T.J."/>
            <person name="Kaestli M."/>
            <person name="Koren S."/>
            <person name="Mayo M."/>
            <person name="Merritt A.J."/>
            <person name="Price E.P."/>
            <person name="Sarovich D.S."/>
            <person name="Warner J."/>
            <person name="Rosovitz M.J."/>
        </authorList>
    </citation>
    <scope>NUCLEOTIDE SEQUENCE [LARGE SCALE GENOMIC DNA]</scope>
    <source>
        <strain evidence="10">DSM 2030</strain>
    </source>
</reference>
<keyword evidence="6 8" id="KW-1133">Transmembrane helix</keyword>